<proteinExistence type="predicted"/>
<evidence type="ECO:0000313" key="2">
    <source>
        <dbReference type="Ensembl" id="ENSPTEP00000002468.1"/>
    </source>
</evidence>
<dbReference type="AlphaFoldDB" id="A0A8C9GFS5"/>
<organism evidence="2 3">
    <name type="scientific">Piliocolobus tephrosceles</name>
    <name type="common">Ugandan red Colobus</name>
    <dbReference type="NCBI Taxonomy" id="591936"/>
    <lineage>
        <taxon>Eukaryota</taxon>
        <taxon>Metazoa</taxon>
        <taxon>Chordata</taxon>
        <taxon>Craniata</taxon>
        <taxon>Vertebrata</taxon>
        <taxon>Euteleostomi</taxon>
        <taxon>Mammalia</taxon>
        <taxon>Eutheria</taxon>
        <taxon>Euarchontoglires</taxon>
        <taxon>Primates</taxon>
        <taxon>Haplorrhini</taxon>
        <taxon>Catarrhini</taxon>
        <taxon>Cercopithecidae</taxon>
        <taxon>Colobinae</taxon>
        <taxon>Piliocolobus</taxon>
    </lineage>
</organism>
<feature type="compositionally biased region" description="Low complexity" evidence="1">
    <location>
        <begin position="63"/>
        <end position="76"/>
    </location>
</feature>
<dbReference type="Ensembl" id="ENSPTET00000003835.1">
    <property type="protein sequence ID" value="ENSPTEP00000002468.1"/>
    <property type="gene ID" value="ENSPTEG00000002911.1"/>
</dbReference>
<evidence type="ECO:0000313" key="3">
    <source>
        <dbReference type="Proteomes" id="UP000694416"/>
    </source>
</evidence>
<evidence type="ECO:0000256" key="1">
    <source>
        <dbReference type="SAM" id="MobiDB-lite"/>
    </source>
</evidence>
<feature type="region of interest" description="Disordered" evidence="1">
    <location>
        <begin position="31"/>
        <end position="99"/>
    </location>
</feature>
<reference evidence="2" key="2">
    <citation type="submission" date="2025-09" db="UniProtKB">
        <authorList>
            <consortium name="Ensembl"/>
        </authorList>
    </citation>
    <scope>IDENTIFICATION</scope>
</reference>
<protein>
    <submittedName>
        <fullName evidence="2">Uncharacterized protein</fullName>
    </submittedName>
</protein>
<feature type="compositionally biased region" description="Low complexity" evidence="1">
    <location>
        <begin position="31"/>
        <end position="43"/>
    </location>
</feature>
<reference evidence="2" key="1">
    <citation type="submission" date="2025-08" db="UniProtKB">
        <authorList>
            <consortium name="Ensembl"/>
        </authorList>
    </citation>
    <scope>IDENTIFICATION</scope>
</reference>
<name>A0A8C9GFS5_9PRIM</name>
<keyword evidence="3" id="KW-1185">Reference proteome</keyword>
<dbReference type="Proteomes" id="UP000694416">
    <property type="component" value="Unplaced"/>
</dbReference>
<accession>A0A8C9GFS5</accession>
<sequence length="209" mass="20925">MSKVSTLVGWARPPGWAVQSACAELAVCAAPSAGGSPGRADAPLGGWMRESRGPREPSSAHTPGAPSGALPSSPLGRSRVGDPGAPFAPRKASCSWPAPGEASSPVLRAGVSAFSCLEEFPCEECSCLAAVVASGKGSPSASRGSNWGESFSWHCCTATAASLLFQRGDSSASWGAAGPPLSGSSPSASRGFSRGEPSSLVSACFSWLL</sequence>